<name>A0A1I1S7K8_9ACTN</name>
<gene>
    <name evidence="2" type="ORF">SAMN05421773_1157</name>
</gene>
<dbReference type="Proteomes" id="UP000199207">
    <property type="component" value="Unassembled WGS sequence"/>
</dbReference>
<sequence>MSTSFAQPDNSELHADRLIAYVEEAVAREAATVRDCPDDGSGHTILNTATFKLATLGAAVSQLDPGLLPADRVRHVMIDAISRWSYTRDGTEADQHDAIDNAINDGWAQPRDLNALITTVTADHAAEVTPTSSAPPPSLRESTTTELNREAAGVQDAPELTPAAPVDGAALLDEVEAFHRRFNAFPSEHAYVAVTLWDAHTRLLDCFDSAPRLAFLSPEPGSGKTRALEVIESLVPTPMRTENCTPAALFRAVSDLDSRPTLLFDEIDAVFGPKAQDDEELRGLINAGRTTPRSPPRHE</sequence>
<proteinExistence type="predicted"/>
<reference evidence="2 3" key="1">
    <citation type="submission" date="2016-10" db="EMBL/GenBank/DDBJ databases">
        <authorList>
            <person name="de Groot N.N."/>
        </authorList>
    </citation>
    <scope>NUCLEOTIDE SEQUENCE [LARGE SCALE GENOMIC DNA]</scope>
    <source>
        <strain evidence="2 3">CGMCC 4.5739</strain>
    </source>
</reference>
<accession>A0A1I1S7K8</accession>
<organism evidence="2 3">
    <name type="scientific">Streptomyces aidingensis</name>
    <dbReference type="NCBI Taxonomy" id="910347"/>
    <lineage>
        <taxon>Bacteria</taxon>
        <taxon>Bacillati</taxon>
        <taxon>Actinomycetota</taxon>
        <taxon>Actinomycetes</taxon>
        <taxon>Kitasatosporales</taxon>
        <taxon>Streptomycetaceae</taxon>
        <taxon>Streptomyces</taxon>
    </lineage>
</organism>
<dbReference type="EMBL" id="FOLM01000015">
    <property type="protein sequence ID" value="SFD42367.1"/>
    <property type="molecule type" value="Genomic_DNA"/>
</dbReference>
<feature type="region of interest" description="Disordered" evidence="1">
    <location>
        <begin position="126"/>
        <end position="146"/>
    </location>
</feature>
<keyword evidence="3" id="KW-1185">Reference proteome</keyword>
<dbReference type="AlphaFoldDB" id="A0A1I1S7K8"/>
<dbReference type="STRING" id="910347.SAMN05421773_1157"/>
<evidence type="ECO:0000256" key="1">
    <source>
        <dbReference type="SAM" id="MobiDB-lite"/>
    </source>
</evidence>
<evidence type="ECO:0000313" key="3">
    <source>
        <dbReference type="Proteomes" id="UP000199207"/>
    </source>
</evidence>
<evidence type="ECO:0000313" key="2">
    <source>
        <dbReference type="EMBL" id="SFD42367.1"/>
    </source>
</evidence>
<evidence type="ECO:0008006" key="4">
    <source>
        <dbReference type="Google" id="ProtNLM"/>
    </source>
</evidence>
<feature type="region of interest" description="Disordered" evidence="1">
    <location>
        <begin position="280"/>
        <end position="299"/>
    </location>
</feature>
<protein>
    <recommendedName>
        <fullName evidence="4">DUF3631 domain-containing protein</fullName>
    </recommendedName>
</protein>